<reference evidence="3 5" key="1">
    <citation type="submission" date="2016-10" db="EMBL/GenBank/DDBJ databases">
        <authorList>
            <person name="Varghese N."/>
            <person name="Submissions S."/>
        </authorList>
    </citation>
    <scope>NUCLEOTIDE SEQUENCE [LARGE SCALE GENOMIC DNA]</scope>
    <source>
        <strain evidence="3 5">CGMCC 1.7071</strain>
    </source>
</reference>
<reference evidence="4" key="3">
    <citation type="submission" date="2016-10" db="EMBL/GenBank/DDBJ databases">
        <authorList>
            <person name="Wibberg D."/>
        </authorList>
    </citation>
    <scope>NUCLEOTIDE SEQUENCE [LARGE SCALE GENOMIC DNA]</scope>
</reference>
<dbReference type="EMBL" id="FNXB01000152">
    <property type="protein sequence ID" value="SEI22781.1"/>
    <property type="molecule type" value="Genomic_DNA"/>
</dbReference>
<dbReference type="STRING" id="501024.RTCCBAU85039_6914"/>
<protein>
    <submittedName>
        <fullName evidence="2">Uncharacterized protein</fullName>
    </submittedName>
</protein>
<feature type="compositionally biased region" description="Polar residues" evidence="1">
    <location>
        <begin position="1"/>
        <end position="10"/>
    </location>
</feature>
<dbReference type="Proteomes" id="UP000198939">
    <property type="component" value="Unassembled WGS sequence"/>
</dbReference>
<reference evidence="2" key="2">
    <citation type="submission" date="2016-10" db="EMBL/GenBank/DDBJ databases">
        <authorList>
            <person name="de Groot N.N."/>
        </authorList>
    </citation>
    <scope>NUCLEOTIDE SEQUENCE [LARGE SCALE GENOMIC DNA]</scope>
    <source>
        <strain evidence="2">CCBAU85039</strain>
    </source>
</reference>
<dbReference type="EMBL" id="FOCV01000122">
    <property type="protein sequence ID" value="SEP36611.1"/>
    <property type="molecule type" value="Genomic_DNA"/>
</dbReference>
<keyword evidence="5" id="KW-1185">Reference proteome</keyword>
<evidence type="ECO:0000313" key="5">
    <source>
        <dbReference type="Proteomes" id="UP000198939"/>
    </source>
</evidence>
<gene>
    <name evidence="2" type="ORF">RTCCBAU85039_6914</name>
    <name evidence="3" type="ORF">SAMN05216228_11221</name>
</gene>
<sequence length="55" mass="6086">MHVQDTSSDPNGGRRGDRTGSVSSEWFSRPVDERYLSLFEPGTFLTAPIAGWKVS</sequence>
<dbReference type="RefSeq" id="WP_167371670.1">
    <property type="nucleotide sequence ID" value="NZ_FNXB01000152.1"/>
</dbReference>
<evidence type="ECO:0000313" key="3">
    <source>
        <dbReference type="EMBL" id="SEP36611.1"/>
    </source>
</evidence>
<evidence type="ECO:0000313" key="4">
    <source>
        <dbReference type="Proteomes" id="UP000183063"/>
    </source>
</evidence>
<feature type="region of interest" description="Disordered" evidence="1">
    <location>
        <begin position="1"/>
        <end position="24"/>
    </location>
</feature>
<dbReference type="Proteomes" id="UP000183063">
    <property type="component" value="Unassembled WGS sequence"/>
</dbReference>
<evidence type="ECO:0000256" key="1">
    <source>
        <dbReference type="SAM" id="MobiDB-lite"/>
    </source>
</evidence>
<dbReference type="AlphaFoldDB" id="A0A1H8X9T0"/>
<name>A0A1H8X9T0_9HYPH</name>
<accession>A0A1H8X9T0</accession>
<evidence type="ECO:0000313" key="2">
    <source>
        <dbReference type="EMBL" id="SEI22781.1"/>
    </source>
</evidence>
<proteinExistence type="predicted"/>
<organism evidence="2 4">
    <name type="scientific">Rhizobium tibeticum</name>
    <dbReference type="NCBI Taxonomy" id="501024"/>
    <lineage>
        <taxon>Bacteria</taxon>
        <taxon>Pseudomonadati</taxon>
        <taxon>Pseudomonadota</taxon>
        <taxon>Alphaproteobacteria</taxon>
        <taxon>Hyphomicrobiales</taxon>
        <taxon>Rhizobiaceae</taxon>
        <taxon>Rhizobium/Agrobacterium group</taxon>
        <taxon>Rhizobium</taxon>
    </lineage>
</organism>